<sequence>MLGDNFHAHVDATSLEGTLFTERVAHGYCILSEAAGMFVDPRKGPVLLNYGPDECRFTKPVYPGMTIGVTLTVRTRVLDRQGPGARRTSASRCSYRFNKQRGAWLCWC</sequence>
<protein>
    <recommendedName>
        <fullName evidence="1">MaoC-like domain-containing protein</fullName>
    </recommendedName>
</protein>
<dbReference type="Gene3D" id="3.10.129.10">
    <property type="entry name" value="Hotdog Thioesterase"/>
    <property type="match status" value="1"/>
</dbReference>
<feature type="domain" description="MaoC-like" evidence="1">
    <location>
        <begin position="3"/>
        <end position="75"/>
    </location>
</feature>
<dbReference type="EMBL" id="JADQDM010000002">
    <property type="protein sequence ID" value="MBF9220718.1"/>
    <property type="molecule type" value="Genomic_DNA"/>
</dbReference>
<keyword evidence="3" id="KW-1185">Reference proteome</keyword>
<evidence type="ECO:0000313" key="2">
    <source>
        <dbReference type="EMBL" id="MBF9220718.1"/>
    </source>
</evidence>
<name>A0ABS0I1A3_9BACT</name>
<accession>A0ABS0I1A3</accession>
<evidence type="ECO:0000313" key="3">
    <source>
        <dbReference type="Proteomes" id="UP000618931"/>
    </source>
</evidence>
<gene>
    <name evidence="2" type="ORF">I2H31_06335</name>
</gene>
<dbReference type="Pfam" id="PF01575">
    <property type="entry name" value="MaoC_dehydratas"/>
    <property type="match status" value="1"/>
</dbReference>
<dbReference type="InterPro" id="IPR029069">
    <property type="entry name" value="HotDog_dom_sf"/>
</dbReference>
<reference evidence="2 3" key="1">
    <citation type="submission" date="2020-11" db="EMBL/GenBank/DDBJ databases">
        <authorList>
            <person name="Kim M.K."/>
        </authorList>
    </citation>
    <scope>NUCLEOTIDE SEQUENCE [LARGE SCALE GENOMIC DNA]</scope>
    <source>
        <strain evidence="2 3">BT662</strain>
    </source>
</reference>
<dbReference type="SUPFAM" id="SSF54637">
    <property type="entry name" value="Thioesterase/thiol ester dehydrase-isomerase"/>
    <property type="match status" value="1"/>
</dbReference>
<dbReference type="Proteomes" id="UP000618931">
    <property type="component" value="Unassembled WGS sequence"/>
</dbReference>
<proteinExistence type="predicted"/>
<dbReference type="InterPro" id="IPR002539">
    <property type="entry name" value="MaoC-like_dom"/>
</dbReference>
<organism evidence="2 3">
    <name type="scientific">Hymenobacter ruricola</name>
    <dbReference type="NCBI Taxonomy" id="2791023"/>
    <lineage>
        <taxon>Bacteria</taxon>
        <taxon>Pseudomonadati</taxon>
        <taxon>Bacteroidota</taxon>
        <taxon>Cytophagia</taxon>
        <taxon>Cytophagales</taxon>
        <taxon>Hymenobacteraceae</taxon>
        <taxon>Hymenobacter</taxon>
    </lineage>
</organism>
<evidence type="ECO:0000259" key="1">
    <source>
        <dbReference type="Pfam" id="PF01575"/>
    </source>
</evidence>
<comment type="caution">
    <text evidence="2">The sequence shown here is derived from an EMBL/GenBank/DDBJ whole genome shotgun (WGS) entry which is preliminary data.</text>
</comment>